<dbReference type="InterPro" id="IPR008271">
    <property type="entry name" value="Ser/Thr_kinase_AS"/>
</dbReference>
<evidence type="ECO:0000313" key="17">
    <source>
        <dbReference type="WBParaSite" id="nRc.2.0.1.t25962-RA"/>
    </source>
</evidence>
<dbReference type="PANTHER" id="PTHR47448:SF1">
    <property type="entry name" value="SERINE_THREONINE-PROTEIN KINASE STE7 HOMOLOG"/>
    <property type="match status" value="1"/>
</dbReference>
<keyword evidence="3 12" id="KW-0547">Nucleotide-binding</keyword>
<keyword evidence="5 12" id="KW-0067">ATP-binding</keyword>
<dbReference type="OMA" id="QMTLTEP"/>
<dbReference type="GO" id="GO:0005524">
    <property type="term" value="F:ATP binding"/>
    <property type="evidence" value="ECO:0007669"/>
    <property type="project" value="UniProtKB-UniRule"/>
</dbReference>
<evidence type="ECO:0000256" key="14">
    <source>
        <dbReference type="SAM" id="MobiDB-lite"/>
    </source>
</evidence>
<accession>A0A915JIQ2</accession>
<feature type="binding site" evidence="12">
    <location>
        <position position="80"/>
    </location>
    <ligand>
        <name>ATP</name>
        <dbReference type="ChEBI" id="CHEBI:30616"/>
    </ligand>
</feature>
<keyword evidence="4" id="KW-0418">Kinase</keyword>
<evidence type="ECO:0000256" key="9">
    <source>
        <dbReference type="ARBA" id="ARBA00049014"/>
    </source>
</evidence>
<evidence type="ECO:0000259" key="15">
    <source>
        <dbReference type="PROSITE" id="PS50011"/>
    </source>
</evidence>
<dbReference type="AlphaFoldDB" id="A0A915JIQ2"/>
<dbReference type="Gene3D" id="3.30.200.20">
    <property type="entry name" value="Phosphorylase Kinase, domain 1"/>
    <property type="match status" value="1"/>
</dbReference>
<dbReference type="SUPFAM" id="SSF56112">
    <property type="entry name" value="Protein kinase-like (PK-like)"/>
    <property type="match status" value="1"/>
</dbReference>
<evidence type="ECO:0000256" key="12">
    <source>
        <dbReference type="PROSITE-ProRule" id="PRU10141"/>
    </source>
</evidence>
<evidence type="ECO:0000256" key="1">
    <source>
        <dbReference type="ARBA" id="ARBA00022527"/>
    </source>
</evidence>
<evidence type="ECO:0000256" key="6">
    <source>
        <dbReference type="ARBA" id="ARBA00023137"/>
    </source>
</evidence>
<evidence type="ECO:0000256" key="4">
    <source>
        <dbReference type="ARBA" id="ARBA00022777"/>
    </source>
</evidence>
<dbReference type="Pfam" id="PF00069">
    <property type="entry name" value="Pkinase"/>
    <property type="match status" value="1"/>
</dbReference>
<comment type="similarity">
    <text evidence="7">Belongs to the protein kinase superfamily. STE Ser/Thr protein kinase family. MAP kinase kinase subfamily.</text>
</comment>
<keyword evidence="1 13" id="KW-0723">Serine/threonine-protein kinase</keyword>
<sequence>MMRKGRLPTLDILVPTPIAENAPSSENNSRRESTDSQNPVEGFPEIKKENLERLCELGKGTGGVVYKARNNLTDDVIALKLIHLEVKQSIKNQIIKELRLLQRCSSPFIVGFHGAFISEGNIAICMEFMDGLSLDLIAKRVGLIGEELLGKINIAVLSGLKYLKEEMDVLHRDVKPSNILVNTKGEIKLCDFGVSVQLINSMANSFVGTRSYMAPERLSGTVYNVKSDLWSLGMSLVELAIGRYPIPVPTVNELAAIFRKNVADLILDDEQKQYAAANANKPVDHARHMAIFELLDHIVSGIPPTLPRGIFSDAFTEYIHLCLVKDMEKRATLQTLLGHDFVRISAQNRVDFAGFVRKAIALPLPS</sequence>
<evidence type="ECO:0000256" key="2">
    <source>
        <dbReference type="ARBA" id="ARBA00022679"/>
    </source>
</evidence>
<dbReference type="WBParaSite" id="nRc.2.0.1.t25962-RA">
    <property type="protein sequence ID" value="nRc.2.0.1.t25962-RA"/>
    <property type="gene ID" value="nRc.2.0.1.g25962"/>
</dbReference>
<organism evidence="16 17">
    <name type="scientific">Romanomermis culicivorax</name>
    <name type="common">Nematode worm</name>
    <dbReference type="NCBI Taxonomy" id="13658"/>
    <lineage>
        <taxon>Eukaryota</taxon>
        <taxon>Metazoa</taxon>
        <taxon>Ecdysozoa</taxon>
        <taxon>Nematoda</taxon>
        <taxon>Enoplea</taxon>
        <taxon>Dorylaimia</taxon>
        <taxon>Mermithida</taxon>
        <taxon>Mermithoidea</taxon>
        <taxon>Mermithidae</taxon>
        <taxon>Romanomermis</taxon>
    </lineage>
</organism>
<dbReference type="SMART" id="SM00220">
    <property type="entry name" value="S_TKc"/>
    <property type="match status" value="1"/>
</dbReference>
<comment type="catalytic activity">
    <reaction evidence="10">
        <text>L-threonyl-[protein] + ATP = O-phospho-L-threonyl-[protein] + ADP + H(+)</text>
        <dbReference type="Rhea" id="RHEA:46608"/>
        <dbReference type="Rhea" id="RHEA-COMP:11060"/>
        <dbReference type="Rhea" id="RHEA-COMP:11605"/>
        <dbReference type="ChEBI" id="CHEBI:15378"/>
        <dbReference type="ChEBI" id="CHEBI:30013"/>
        <dbReference type="ChEBI" id="CHEBI:30616"/>
        <dbReference type="ChEBI" id="CHEBI:61977"/>
        <dbReference type="ChEBI" id="CHEBI:456216"/>
        <dbReference type="EC" id="2.7.12.2"/>
    </reaction>
</comment>
<keyword evidence="2" id="KW-0808">Transferase</keyword>
<dbReference type="InterPro" id="IPR017441">
    <property type="entry name" value="Protein_kinase_ATP_BS"/>
</dbReference>
<dbReference type="PROSITE" id="PS50011">
    <property type="entry name" value="PROTEIN_KINASE_DOM"/>
    <property type="match status" value="1"/>
</dbReference>
<comment type="catalytic activity">
    <reaction evidence="9">
        <text>L-seryl-[protein] + ATP = O-phospho-L-seryl-[protein] + ADP + H(+)</text>
        <dbReference type="Rhea" id="RHEA:17989"/>
        <dbReference type="Rhea" id="RHEA-COMP:9863"/>
        <dbReference type="Rhea" id="RHEA-COMP:11604"/>
        <dbReference type="ChEBI" id="CHEBI:15378"/>
        <dbReference type="ChEBI" id="CHEBI:29999"/>
        <dbReference type="ChEBI" id="CHEBI:30616"/>
        <dbReference type="ChEBI" id="CHEBI:83421"/>
        <dbReference type="ChEBI" id="CHEBI:456216"/>
        <dbReference type="EC" id="2.7.12.2"/>
    </reaction>
</comment>
<evidence type="ECO:0000256" key="10">
    <source>
        <dbReference type="ARBA" id="ARBA00049299"/>
    </source>
</evidence>
<protein>
    <recommendedName>
        <fullName evidence="8">mitogen-activated protein kinase kinase</fullName>
        <ecNumber evidence="8">2.7.12.2</ecNumber>
    </recommendedName>
</protein>
<dbReference type="GO" id="GO:0004674">
    <property type="term" value="F:protein serine/threonine kinase activity"/>
    <property type="evidence" value="ECO:0007669"/>
    <property type="project" value="UniProtKB-KW"/>
</dbReference>
<name>A0A915JIQ2_ROMCU</name>
<dbReference type="InterPro" id="IPR050915">
    <property type="entry name" value="MAP_kinase_kinase"/>
</dbReference>
<dbReference type="InterPro" id="IPR000719">
    <property type="entry name" value="Prot_kinase_dom"/>
</dbReference>
<dbReference type="FunFam" id="3.30.200.20:FF:000040">
    <property type="entry name" value="Dual specificity mitogen-activated protein kinase kinase"/>
    <property type="match status" value="1"/>
</dbReference>
<dbReference type="EC" id="2.7.12.2" evidence="8"/>
<evidence type="ECO:0000256" key="13">
    <source>
        <dbReference type="RuleBase" id="RU000304"/>
    </source>
</evidence>
<dbReference type="PANTHER" id="PTHR47448">
    <property type="entry name" value="DUAL SPECIFICITY MITOGEN-ACTIVATED PROTEIN KINASE KINASE DSOR1-LIKE PROTEIN"/>
    <property type="match status" value="1"/>
</dbReference>
<evidence type="ECO:0000256" key="7">
    <source>
        <dbReference type="ARBA" id="ARBA00038035"/>
    </source>
</evidence>
<dbReference type="Gene3D" id="1.10.510.10">
    <property type="entry name" value="Transferase(Phosphotransferase) domain 1"/>
    <property type="match status" value="1"/>
</dbReference>
<dbReference type="InterPro" id="IPR011009">
    <property type="entry name" value="Kinase-like_dom_sf"/>
</dbReference>
<feature type="region of interest" description="Disordered" evidence="14">
    <location>
        <begin position="17"/>
        <end position="43"/>
    </location>
</feature>
<keyword evidence="16" id="KW-1185">Reference proteome</keyword>
<feature type="domain" description="Protein kinase" evidence="15">
    <location>
        <begin position="51"/>
        <end position="342"/>
    </location>
</feature>
<comment type="catalytic activity">
    <reaction evidence="11">
        <text>L-tyrosyl-[protein] + ATP = O-phospho-L-tyrosyl-[protein] + ADP + H(+)</text>
        <dbReference type="Rhea" id="RHEA:10596"/>
        <dbReference type="Rhea" id="RHEA-COMP:10136"/>
        <dbReference type="Rhea" id="RHEA-COMP:20101"/>
        <dbReference type="ChEBI" id="CHEBI:15378"/>
        <dbReference type="ChEBI" id="CHEBI:30616"/>
        <dbReference type="ChEBI" id="CHEBI:46858"/>
        <dbReference type="ChEBI" id="CHEBI:61978"/>
        <dbReference type="ChEBI" id="CHEBI:456216"/>
        <dbReference type="EC" id="2.7.12.2"/>
    </reaction>
</comment>
<dbReference type="GO" id="GO:0004708">
    <property type="term" value="F:MAP kinase kinase activity"/>
    <property type="evidence" value="ECO:0007669"/>
    <property type="project" value="UniProtKB-EC"/>
</dbReference>
<evidence type="ECO:0000313" key="16">
    <source>
        <dbReference type="Proteomes" id="UP000887565"/>
    </source>
</evidence>
<reference evidence="17" key="1">
    <citation type="submission" date="2022-11" db="UniProtKB">
        <authorList>
            <consortium name="WormBaseParasite"/>
        </authorList>
    </citation>
    <scope>IDENTIFICATION</scope>
</reference>
<dbReference type="PROSITE" id="PS00108">
    <property type="entry name" value="PROTEIN_KINASE_ST"/>
    <property type="match status" value="1"/>
</dbReference>
<evidence type="ECO:0000256" key="8">
    <source>
        <dbReference type="ARBA" id="ARBA00038999"/>
    </source>
</evidence>
<proteinExistence type="inferred from homology"/>
<keyword evidence="6" id="KW-0829">Tyrosine-protein kinase</keyword>
<evidence type="ECO:0000256" key="11">
    <source>
        <dbReference type="ARBA" id="ARBA00051693"/>
    </source>
</evidence>
<evidence type="ECO:0000256" key="3">
    <source>
        <dbReference type="ARBA" id="ARBA00022741"/>
    </source>
</evidence>
<evidence type="ECO:0000256" key="5">
    <source>
        <dbReference type="ARBA" id="ARBA00022840"/>
    </source>
</evidence>
<dbReference type="GO" id="GO:0004713">
    <property type="term" value="F:protein tyrosine kinase activity"/>
    <property type="evidence" value="ECO:0007669"/>
    <property type="project" value="UniProtKB-KW"/>
</dbReference>
<dbReference type="Proteomes" id="UP000887565">
    <property type="component" value="Unplaced"/>
</dbReference>
<dbReference type="PROSITE" id="PS00107">
    <property type="entry name" value="PROTEIN_KINASE_ATP"/>
    <property type="match status" value="1"/>
</dbReference>